<accession>A0A830CFQ3</accession>
<proteinExistence type="predicted"/>
<keyword evidence="3" id="KW-0119">Carbohydrate metabolism</keyword>
<dbReference type="EMBL" id="BMAC01000410">
    <property type="protein sequence ID" value="GFP95878.1"/>
    <property type="molecule type" value="Genomic_DNA"/>
</dbReference>
<feature type="region of interest" description="Disordered" evidence="4">
    <location>
        <begin position="166"/>
        <end position="186"/>
    </location>
</feature>
<keyword evidence="1" id="KW-0479">Metal-binding</keyword>
<evidence type="ECO:0000256" key="2">
    <source>
        <dbReference type="ARBA" id="ARBA00022842"/>
    </source>
</evidence>
<dbReference type="PANTHER" id="PTHR46193">
    <property type="entry name" value="6-PHOSPHOGLUCONATE PHOSPHATASE"/>
    <property type="match status" value="1"/>
</dbReference>
<dbReference type="SUPFAM" id="SSF159042">
    <property type="entry name" value="Plus3-like"/>
    <property type="match status" value="1"/>
</dbReference>
<gene>
    <name evidence="5" type="ORF">PHJA_001732000</name>
</gene>
<evidence type="ECO:0000256" key="4">
    <source>
        <dbReference type="SAM" id="MobiDB-lite"/>
    </source>
</evidence>
<keyword evidence="6" id="KW-1185">Reference proteome</keyword>
<dbReference type="GO" id="GO:0046872">
    <property type="term" value="F:metal ion binding"/>
    <property type="evidence" value="ECO:0007669"/>
    <property type="project" value="UniProtKB-KW"/>
</dbReference>
<evidence type="ECO:0000313" key="6">
    <source>
        <dbReference type="Proteomes" id="UP000653305"/>
    </source>
</evidence>
<reference evidence="5" key="1">
    <citation type="submission" date="2020-07" db="EMBL/GenBank/DDBJ databases">
        <title>Ethylene signaling mediates host invasion by parasitic plants.</title>
        <authorList>
            <person name="Yoshida S."/>
        </authorList>
    </citation>
    <scope>NUCLEOTIDE SEQUENCE</scope>
    <source>
        <strain evidence="5">Okayama</strain>
    </source>
</reference>
<dbReference type="PANTHER" id="PTHR46193:SF18">
    <property type="entry name" value="HEXITOL PHOSPHATASE B"/>
    <property type="match status" value="1"/>
</dbReference>
<dbReference type="Proteomes" id="UP000653305">
    <property type="component" value="Unassembled WGS sequence"/>
</dbReference>
<dbReference type="AlphaFoldDB" id="A0A830CFQ3"/>
<evidence type="ECO:0000256" key="1">
    <source>
        <dbReference type="ARBA" id="ARBA00022723"/>
    </source>
</evidence>
<dbReference type="GO" id="GO:0016787">
    <property type="term" value="F:hydrolase activity"/>
    <property type="evidence" value="ECO:0007669"/>
    <property type="project" value="UniProtKB-KW"/>
</dbReference>
<evidence type="ECO:0000313" key="5">
    <source>
        <dbReference type="EMBL" id="GFP95878.1"/>
    </source>
</evidence>
<comment type="caution">
    <text evidence="5">The sequence shown here is derived from an EMBL/GenBank/DDBJ whole genome shotgun (WGS) entry which is preliminary data.</text>
</comment>
<dbReference type="InterPro" id="IPR023214">
    <property type="entry name" value="HAD_sf"/>
</dbReference>
<dbReference type="InterPro" id="IPR051600">
    <property type="entry name" value="Beta-PGM-like"/>
</dbReference>
<keyword evidence="5" id="KW-0378">Hydrolase</keyword>
<sequence>MARIISSLKSILVDVGGIRSSVRSQYVSNHDFVEDEIKAWWSRIVKAGGKIESSSPSPPFLHFCRRAPIMPPRTITSNIKPSYLSSQFSLHHHHHSKPRSHDYNNNNPRFKSQSITLPHPHRHYLRPFLSSQSITALAATLSPLSVHAATTNNLPPSLVHRNNVQRISTSSTSGIPPYSGEARGRKKEEMIGACEGTAWSVISGLRTRMSLSYLGLLGLSKSDLLAAEQLKPVAGLDKLSKWVEDNGLKRAAVTNALRDNTEMMIKMSGLENFFQLLIIGSECE</sequence>
<organism evidence="5 6">
    <name type="scientific">Phtheirospermum japonicum</name>
    <dbReference type="NCBI Taxonomy" id="374723"/>
    <lineage>
        <taxon>Eukaryota</taxon>
        <taxon>Viridiplantae</taxon>
        <taxon>Streptophyta</taxon>
        <taxon>Embryophyta</taxon>
        <taxon>Tracheophyta</taxon>
        <taxon>Spermatophyta</taxon>
        <taxon>Magnoliopsida</taxon>
        <taxon>eudicotyledons</taxon>
        <taxon>Gunneridae</taxon>
        <taxon>Pentapetalae</taxon>
        <taxon>asterids</taxon>
        <taxon>lamiids</taxon>
        <taxon>Lamiales</taxon>
        <taxon>Orobanchaceae</taxon>
        <taxon>Orobanchaceae incertae sedis</taxon>
        <taxon>Phtheirospermum</taxon>
    </lineage>
</organism>
<dbReference type="SUPFAM" id="SSF56784">
    <property type="entry name" value="HAD-like"/>
    <property type="match status" value="1"/>
</dbReference>
<keyword evidence="2" id="KW-0460">Magnesium</keyword>
<dbReference type="OrthoDB" id="40579at2759"/>
<protein>
    <submittedName>
        <fullName evidence="5">Haloacid dehalogenase-like hydrolase domain-containing protein sgpp</fullName>
    </submittedName>
</protein>
<dbReference type="GO" id="GO:0003677">
    <property type="term" value="F:DNA binding"/>
    <property type="evidence" value="ECO:0007669"/>
    <property type="project" value="InterPro"/>
</dbReference>
<dbReference type="InterPro" id="IPR036128">
    <property type="entry name" value="Plus3-like_sf"/>
</dbReference>
<evidence type="ECO:0000256" key="3">
    <source>
        <dbReference type="ARBA" id="ARBA00023277"/>
    </source>
</evidence>
<dbReference type="InterPro" id="IPR036412">
    <property type="entry name" value="HAD-like_sf"/>
</dbReference>
<dbReference type="Gene3D" id="3.40.50.1000">
    <property type="entry name" value="HAD superfamily/HAD-like"/>
    <property type="match status" value="1"/>
</dbReference>
<name>A0A830CFQ3_9LAMI</name>